<accession>A0A2M8RZB2</accession>
<feature type="transmembrane region" description="Helical" evidence="1">
    <location>
        <begin position="235"/>
        <end position="256"/>
    </location>
</feature>
<evidence type="ECO:0000313" key="2">
    <source>
        <dbReference type="EMBL" id="PJG84204.1"/>
    </source>
</evidence>
<dbReference type="Gene3D" id="3.30.1890.10">
    <property type="entry name" value="FepE-like"/>
    <property type="match status" value="1"/>
</dbReference>
<keyword evidence="1" id="KW-1133">Transmembrane helix</keyword>
<name>A0A2M8RZB2_9PAST</name>
<comment type="caution">
    <text evidence="2">The sequence shown here is derived from an EMBL/GenBank/DDBJ whole genome shotgun (WGS) entry which is preliminary data.</text>
</comment>
<dbReference type="RefSeq" id="WP_100295553.1">
    <property type="nucleotide sequence ID" value="NZ_PHGZ01000001.1"/>
</dbReference>
<dbReference type="Proteomes" id="UP000230282">
    <property type="component" value="Unassembled WGS sequence"/>
</dbReference>
<dbReference type="SUPFAM" id="SSF160355">
    <property type="entry name" value="Bacterial polysaccharide co-polymerase-like"/>
    <property type="match status" value="1"/>
</dbReference>
<dbReference type="AlphaFoldDB" id="A0A2M8RZB2"/>
<keyword evidence="3" id="KW-1185">Reference proteome</keyword>
<dbReference type="EMBL" id="PHGZ01000001">
    <property type="protein sequence ID" value="PJG84204.1"/>
    <property type="molecule type" value="Genomic_DNA"/>
</dbReference>
<protein>
    <submittedName>
        <fullName evidence="2">Chain-length determining protein</fullName>
    </submittedName>
</protein>
<proteinExistence type="predicted"/>
<dbReference type="OrthoDB" id="9775724at2"/>
<organism evidence="2 3">
    <name type="scientific">Caviibacterium pharyngocola</name>
    <dbReference type="NCBI Taxonomy" id="28159"/>
    <lineage>
        <taxon>Bacteria</taxon>
        <taxon>Pseudomonadati</taxon>
        <taxon>Pseudomonadota</taxon>
        <taxon>Gammaproteobacteria</taxon>
        <taxon>Pasteurellales</taxon>
        <taxon>Pasteurellaceae</taxon>
        <taxon>Caviibacterium</taxon>
    </lineage>
</organism>
<keyword evidence="1" id="KW-0812">Transmembrane</keyword>
<gene>
    <name evidence="2" type="ORF">CVP04_00390</name>
</gene>
<sequence>MSYQQHRGKQFFIVLILTALFALGGYGASYFSKQFWRAEAEIVAPTTNELGNYYSLFSIYQLISGEKAAASESSKRVFHEFQRQLAAYDNISGFWQNSALYKQQVTGNTQNDGMLLDELVRRVSFSRETPESAAKISLESDNPKQAVELLLGLMEYTNYVTRSVVYNELIAQWKDLFNQVNSATQLKSGQQADAQDWQGKLNMMKSVSALDNNLIAYRYMKKPMLPIYATYPDRYLWAVIGGAGGLVFGLLLILLFPSKRKES</sequence>
<reference evidence="2 3" key="1">
    <citation type="submission" date="2017-11" db="EMBL/GenBank/DDBJ databases">
        <title>Reclassification of Bisgaard taxon 5 as Caviibacterium pharyngocola gen. nov., sp. nov.</title>
        <authorList>
            <person name="Christensen H."/>
        </authorList>
    </citation>
    <scope>NUCLEOTIDE SEQUENCE [LARGE SCALE GENOMIC DNA]</scope>
    <source>
        <strain evidence="2 3">7_3</strain>
    </source>
</reference>
<evidence type="ECO:0000256" key="1">
    <source>
        <dbReference type="SAM" id="Phobius"/>
    </source>
</evidence>
<evidence type="ECO:0000313" key="3">
    <source>
        <dbReference type="Proteomes" id="UP000230282"/>
    </source>
</evidence>
<keyword evidence="1" id="KW-0472">Membrane</keyword>